<evidence type="ECO:0000313" key="2">
    <source>
        <dbReference type="EMBL" id="CAH2062253.1"/>
    </source>
</evidence>
<name>A0ABN8IRX1_9NEOP</name>
<sequence>MSLAATLTPWLDSRWLLRLHFCTKTAPHSEHLKRLTPPSAHGLKLAPRASQLSADVARGHAHAVVGQQVAPQAALLHERRAARRALEALDATIRSRPQTRPKSFATKR</sequence>
<reference evidence="2" key="1">
    <citation type="submission" date="2022-03" db="EMBL/GenBank/DDBJ databases">
        <authorList>
            <person name="Martin H S."/>
        </authorList>
    </citation>
    <scope>NUCLEOTIDE SEQUENCE</scope>
</reference>
<evidence type="ECO:0000256" key="1">
    <source>
        <dbReference type="SAM" id="MobiDB-lite"/>
    </source>
</evidence>
<gene>
    <name evidence="2" type="ORF">IPOD504_LOCUS11815</name>
</gene>
<protein>
    <submittedName>
        <fullName evidence="2">Uncharacterized protein</fullName>
    </submittedName>
</protein>
<organism evidence="2 3">
    <name type="scientific">Iphiclides podalirius</name>
    <name type="common">scarce swallowtail</name>
    <dbReference type="NCBI Taxonomy" id="110791"/>
    <lineage>
        <taxon>Eukaryota</taxon>
        <taxon>Metazoa</taxon>
        <taxon>Ecdysozoa</taxon>
        <taxon>Arthropoda</taxon>
        <taxon>Hexapoda</taxon>
        <taxon>Insecta</taxon>
        <taxon>Pterygota</taxon>
        <taxon>Neoptera</taxon>
        <taxon>Endopterygota</taxon>
        <taxon>Lepidoptera</taxon>
        <taxon>Glossata</taxon>
        <taxon>Ditrysia</taxon>
        <taxon>Papilionoidea</taxon>
        <taxon>Papilionidae</taxon>
        <taxon>Papilioninae</taxon>
        <taxon>Iphiclides</taxon>
    </lineage>
</organism>
<dbReference type="EMBL" id="OW152841">
    <property type="protein sequence ID" value="CAH2062253.1"/>
    <property type="molecule type" value="Genomic_DNA"/>
</dbReference>
<dbReference type="Proteomes" id="UP000837857">
    <property type="component" value="Chromosome 29"/>
</dbReference>
<accession>A0ABN8IRX1</accession>
<evidence type="ECO:0000313" key="3">
    <source>
        <dbReference type="Proteomes" id="UP000837857"/>
    </source>
</evidence>
<proteinExistence type="predicted"/>
<feature type="region of interest" description="Disordered" evidence="1">
    <location>
        <begin position="89"/>
        <end position="108"/>
    </location>
</feature>
<feature type="non-terminal residue" evidence="2">
    <location>
        <position position="108"/>
    </location>
</feature>
<keyword evidence="3" id="KW-1185">Reference proteome</keyword>